<dbReference type="EMBL" id="CAJVQC010017975">
    <property type="protein sequence ID" value="CAG8689660.1"/>
    <property type="molecule type" value="Genomic_DNA"/>
</dbReference>
<feature type="non-terminal residue" evidence="1">
    <location>
        <position position="1"/>
    </location>
</feature>
<proteinExistence type="predicted"/>
<protein>
    <submittedName>
        <fullName evidence="1">29527_t:CDS:1</fullName>
    </submittedName>
</protein>
<gene>
    <name evidence="1" type="ORF">RPERSI_LOCUS9477</name>
</gene>
<reference evidence="1" key="1">
    <citation type="submission" date="2021-06" db="EMBL/GenBank/DDBJ databases">
        <authorList>
            <person name="Kallberg Y."/>
            <person name="Tangrot J."/>
            <person name="Rosling A."/>
        </authorList>
    </citation>
    <scope>NUCLEOTIDE SEQUENCE</scope>
    <source>
        <strain evidence="1">MA461A</strain>
    </source>
</reference>
<evidence type="ECO:0000313" key="2">
    <source>
        <dbReference type="Proteomes" id="UP000789920"/>
    </source>
</evidence>
<evidence type="ECO:0000313" key="1">
    <source>
        <dbReference type="EMBL" id="CAG8689660.1"/>
    </source>
</evidence>
<accession>A0ACA9P4A2</accession>
<organism evidence="1 2">
    <name type="scientific">Racocetra persica</name>
    <dbReference type="NCBI Taxonomy" id="160502"/>
    <lineage>
        <taxon>Eukaryota</taxon>
        <taxon>Fungi</taxon>
        <taxon>Fungi incertae sedis</taxon>
        <taxon>Mucoromycota</taxon>
        <taxon>Glomeromycotina</taxon>
        <taxon>Glomeromycetes</taxon>
        <taxon>Diversisporales</taxon>
        <taxon>Gigasporaceae</taxon>
        <taxon>Racocetra</taxon>
    </lineage>
</organism>
<sequence length="39" mass="4059">VASELDVDCSILFVELELLELSVLGSYADPIDSSDTGGS</sequence>
<comment type="caution">
    <text evidence="1">The sequence shown here is derived from an EMBL/GenBank/DDBJ whole genome shotgun (WGS) entry which is preliminary data.</text>
</comment>
<name>A0ACA9P4A2_9GLOM</name>
<keyword evidence="2" id="KW-1185">Reference proteome</keyword>
<dbReference type="Proteomes" id="UP000789920">
    <property type="component" value="Unassembled WGS sequence"/>
</dbReference>